<dbReference type="Proteomes" id="UP000241229">
    <property type="component" value="Unassembled WGS sequence"/>
</dbReference>
<feature type="transmembrane region" description="Helical" evidence="1">
    <location>
        <begin position="45"/>
        <end position="68"/>
    </location>
</feature>
<keyword evidence="1" id="KW-1133">Transmembrane helix</keyword>
<evidence type="ECO:0008006" key="4">
    <source>
        <dbReference type="Google" id="ProtNLM"/>
    </source>
</evidence>
<evidence type="ECO:0000313" key="2">
    <source>
        <dbReference type="EMBL" id="PSJ56313.1"/>
    </source>
</evidence>
<feature type="transmembrane region" description="Helical" evidence="1">
    <location>
        <begin position="80"/>
        <end position="101"/>
    </location>
</feature>
<gene>
    <name evidence="2" type="ORF">C7I84_20795</name>
</gene>
<keyword evidence="1" id="KW-0812">Transmembrane</keyword>
<keyword evidence="3" id="KW-1185">Reference proteome</keyword>
<feature type="transmembrane region" description="Helical" evidence="1">
    <location>
        <begin position="176"/>
        <end position="194"/>
    </location>
</feature>
<evidence type="ECO:0000313" key="3">
    <source>
        <dbReference type="Proteomes" id="UP000241229"/>
    </source>
</evidence>
<feature type="transmembrane region" description="Helical" evidence="1">
    <location>
        <begin position="121"/>
        <end position="140"/>
    </location>
</feature>
<dbReference type="RefSeq" id="WP_106774141.1">
    <property type="nucleotide sequence ID" value="NZ_PXYK01000022.1"/>
</dbReference>
<organism evidence="2 3">
    <name type="scientific">Kumtagia ephedrae</name>
    <dbReference type="NCBI Taxonomy" id="2116701"/>
    <lineage>
        <taxon>Bacteria</taxon>
        <taxon>Pseudomonadati</taxon>
        <taxon>Pseudomonadota</taxon>
        <taxon>Alphaproteobacteria</taxon>
        <taxon>Hyphomicrobiales</taxon>
        <taxon>Phyllobacteriaceae</taxon>
        <taxon>Kumtagia</taxon>
    </lineage>
</organism>
<proteinExistence type="predicted"/>
<reference evidence="2 3" key="1">
    <citation type="submission" date="2018-03" db="EMBL/GenBank/DDBJ databases">
        <title>The draft genome of Mesorhizobium sp. 6GN-30.</title>
        <authorList>
            <person name="Liu L."/>
            <person name="Li L."/>
            <person name="Wang T."/>
            <person name="Zhang X."/>
            <person name="Liang L."/>
        </authorList>
    </citation>
    <scope>NUCLEOTIDE SEQUENCE [LARGE SCALE GENOMIC DNA]</scope>
    <source>
        <strain evidence="2 3">6GN30</strain>
    </source>
</reference>
<sequence length="198" mass="22806">MVSEQTATTAEVFPHIRIVMGMVIGLGVTRLLSGVARIVQHPKQYPLYSVHLAWVASVLLMLAHFWWWQFGLYAIPAWTFGVYLFILGYAVVLFLLCAFLFPDSMHDYLGYEDYFLSKRAWFFGLLAVTFLLDVIDTLLKGEAHFARFGNEYLVRTPLLVALCIAAIATDNRTFHRAFVAFALIYQVSWIWRLFDTIH</sequence>
<feature type="transmembrane region" description="Helical" evidence="1">
    <location>
        <begin position="12"/>
        <end position="33"/>
    </location>
</feature>
<dbReference type="AlphaFoldDB" id="A0A2P7S1K5"/>
<accession>A0A2P7S1K5</accession>
<evidence type="ECO:0000256" key="1">
    <source>
        <dbReference type="SAM" id="Phobius"/>
    </source>
</evidence>
<name>A0A2P7S1K5_9HYPH</name>
<dbReference type="OrthoDB" id="9803673at2"/>
<protein>
    <recommendedName>
        <fullName evidence="4">Mll4938 protein</fullName>
    </recommendedName>
</protein>
<comment type="caution">
    <text evidence="2">The sequence shown here is derived from an EMBL/GenBank/DDBJ whole genome shotgun (WGS) entry which is preliminary data.</text>
</comment>
<feature type="transmembrane region" description="Helical" evidence="1">
    <location>
        <begin position="152"/>
        <end position="169"/>
    </location>
</feature>
<keyword evidence="1" id="KW-0472">Membrane</keyword>
<dbReference type="EMBL" id="PXYK01000022">
    <property type="protein sequence ID" value="PSJ56313.1"/>
    <property type="molecule type" value="Genomic_DNA"/>
</dbReference>